<organism evidence="7 8">
    <name type="scientific">Pararge aegeria aegeria</name>
    <dbReference type="NCBI Taxonomy" id="348720"/>
    <lineage>
        <taxon>Eukaryota</taxon>
        <taxon>Metazoa</taxon>
        <taxon>Ecdysozoa</taxon>
        <taxon>Arthropoda</taxon>
        <taxon>Hexapoda</taxon>
        <taxon>Insecta</taxon>
        <taxon>Pterygota</taxon>
        <taxon>Neoptera</taxon>
        <taxon>Endopterygota</taxon>
        <taxon>Lepidoptera</taxon>
        <taxon>Glossata</taxon>
        <taxon>Ditrysia</taxon>
        <taxon>Papilionoidea</taxon>
        <taxon>Nymphalidae</taxon>
        <taxon>Satyrinae</taxon>
        <taxon>Satyrini</taxon>
        <taxon>Parargina</taxon>
        <taxon>Pararge</taxon>
    </lineage>
</organism>
<dbReference type="GO" id="GO:0006999">
    <property type="term" value="P:nuclear pore organization"/>
    <property type="evidence" value="ECO:0007669"/>
    <property type="project" value="TreeGrafter"/>
</dbReference>
<dbReference type="EMBL" id="CAKXAJ010026211">
    <property type="protein sequence ID" value="CAH2262110.1"/>
    <property type="molecule type" value="Genomic_DNA"/>
</dbReference>
<evidence type="ECO:0000256" key="2">
    <source>
        <dbReference type="ARBA" id="ARBA00022448"/>
    </source>
</evidence>
<evidence type="ECO:0000259" key="6">
    <source>
        <dbReference type="Pfam" id="PF13874"/>
    </source>
</evidence>
<proteinExistence type="predicted"/>
<feature type="compositionally biased region" description="Low complexity" evidence="5">
    <location>
        <begin position="160"/>
        <end position="177"/>
    </location>
</feature>
<keyword evidence="3" id="KW-0539">Nucleus</keyword>
<evidence type="ECO:0000313" key="8">
    <source>
        <dbReference type="Proteomes" id="UP000838756"/>
    </source>
</evidence>
<reference evidence="7" key="1">
    <citation type="submission" date="2022-03" db="EMBL/GenBank/DDBJ databases">
        <authorList>
            <person name="Lindestad O."/>
        </authorList>
    </citation>
    <scope>NUCLEOTIDE SEQUENCE</scope>
</reference>
<dbReference type="OrthoDB" id="6162375at2759"/>
<keyword evidence="8" id="KW-1185">Reference proteome</keyword>
<evidence type="ECO:0000256" key="5">
    <source>
        <dbReference type="SAM" id="MobiDB-lite"/>
    </source>
</evidence>
<dbReference type="GO" id="GO:0006607">
    <property type="term" value="P:NLS-bearing protein import into nucleus"/>
    <property type="evidence" value="ECO:0007669"/>
    <property type="project" value="TreeGrafter"/>
</dbReference>
<dbReference type="PANTHER" id="PTHR13000:SF0">
    <property type="entry name" value="NUCLEOPORIN P54"/>
    <property type="match status" value="1"/>
</dbReference>
<feature type="coiled-coil region" evidence="4">
    <location>
        <begin position="415"/>
        <end position="442"/>
    </location>
</feature>
<comment type="caution">
    <text evidence="7">The sequence shown here is derived from an EMBL/GenBank/DDBJ whole genome shotgun (WGS) entry which is preliminary data.</text>
</comment>
<keyword evidence="4" id="KW-0175">Coiled coil</keyword>
<evidence type="ECO:0000256" key="1">
    <source>
        <dbReference type="ARBA" id="ARBA00004123"/>
    </source>
</evidence>
<feature type="domain" description="Nucleoporin Nup54 alpha-helical" evidence="6">
    <location>
        <begin position="364"/>
        <end position="490"/>
    </location>
</feature>
<dbReference type="PANTHER" id="PTHR13000">
    <property type="entry name" value="NUCLEOPORIN P54"/>
    <property type="match status" value="1"/>
</dbReference>
<dbReference type="Pfam" id="PF13874">
    <property type="entry name" value="Nup54"/>
    <property type="match status" value="1"/>
</dbReference>
<feature type="region of interest" description="Disordered" evidence="5">
    <location>
        <begin position="154"/>
        <end position="180"/>
    </location>
</feature>
<dbReference type="GO" id="GO:0044613">
    <property type="term" value="C:nuclear pore central transport channel"/>
    <property type="evidence" value="ECO:0007669"/>
    <property type="project" value="TreeGrafter"/>
</dbReference>
<protein>
    <submittedName>
        <fullName evidence="7">Jg26792 protein</fullName>
    </submittedName>
</protein>
<dbReference type="InterPro" id="IPR024864">
    <property type="entry name" value="Nup54/Nup57/Nup44"/>
</dbReference>
<dbReference type="Gene3D" id="1.20.5.490">
    <property type="entry name" value="Single helix bin"/>
    <property type="match status" value="1"/>
</dbReference>
<comment type="subcellular location">
    <subcellularLocation>
        <location evidence="1">Nucleus</location>
    </subcellularLocation>
</comment>
<gene>
    <name evidence="7" type="primary">jg26792</name>
    <name evidence="7" type="ORF">PAEG_LOCUS24079</name>
</gene>
<dbReference type="InterPro" id="IPR025712">
    <property type="entry name" value="Nup54_alpha-helical_dom"/>
</dbReference>
<keyword evidence="2" id="KW-0813">Transport</keyword>
<evidence type="ECO:0000313" key="7">
    <source>
        <dbReference type="EMBL" id="CAH2262110.1"/>
    </source>
</evidence>
<evidence type="ECO:0000256" key="3">
    <source>
        <dbReference type="ARBA" id="ARBA00023242"/>
    </source>
</evidence>
<evidence type="ECO:0000256" key="4">
    <source>
        <dbReference type="SAM" id="Coils"/>
    </source>
</evidence>
<name>A0A8S4SBW9_9NEOP</name>
<sequence length="605" mass="63435">MAFSFGSATQSSGFGTASKPTFAFGSTNTATTSTAGFGGFGTTTSSAGFGAFGAPTSSAAPFSGLGTAATTAPSMFGGTGFGVTAAKPATAFGTGGFGTNTFGTGTGFGAGTSTFGNTAPAFGANTLGGSSFGTGSAFGSTFGKPATTGFGGFGTGLGAFGQQQPQQQQQLQQQQPQGPTNAHEALVAAVFNCCVFGDERDQVLAKWNLLQAQWGTGQAYYSRNAPPLELNEQNPLCRFKAVGYSRLGGKEDKDGHVALQFNKTEQEIKTNQQALTVSLSGLLGNKPNLAVNIESIKAVSETKSLVVIYVTDKAANNVHISASELGTFLNSGAARTALTNAGCSSVTPVNRPSPQMLEQYLQSPPPGMDMRLWKQAQADNPDSNNYIPVPIIGFTEIKFRARCQSEEAALQASWLKRAAETLAELRTRRAAAASNLSRLNASLHTLKHTLLQVIVRQEVVGLVGMALSPEEEAARARLQELASQLSAPPLYNVGARLPRKSLFTLALNVLKLYVAGNTVAVRAFHILAATWLKNVSCVLKEYQPHKDATAHGVSLFCGRTGKEEQDCEVPEHTHQSISGKKPINRQHCVGAGDYVVSPVLTICRL</sequence>
<dbReference type="GO" id="GO:0017056">
    <property type="term" value="F:structural constituent of nuclear pore"/>
    <property type="evidence" value="ECO:0007669"/>
    <property type="project" value="TreeGrafter"/>
</dbReference>
<dbReference type="AlphaFoldDB" id="A0A8S4SBW9"/>
<dbReference type="GO" id="GO:0036228">
    <property type="term" value="P:protein localization to nuclear inner membrane"/>
    <property type="evidence" value="ECO:0007669"/>
    <property type="project" value="TreeGrafter"/>
</dbReference>
<accession>A0A8S4SBW9</accession>
<dbReference type="Proteomes" id="UP000838756">
    <property type="component" value="Unassembled WGS sequence"/>
</dbReference>